<keyword evidence="1" id="KW-0175">Coiled coil</keyword>
<gene>
    <name evidence="2" type="ORF">JGZ69_17355</name>
</gene>
<dbReference type="Proteomes" id="UP000595512">
    <property type="component" value="Chromosome"/>
</dbReference>
<proteinExistence type="predicted"/>
<evidence type="ECO:0000256" key="1">
    <source>
        <dbReference type="SAM" id="Coils"/>
    </source>
</evidence>
<reference evidence="2 3" key="1">
    <citation type="submission" date="2020-12" db="EMBL/GenBank/DDBJ databases">
        <title>Taxonomic evaluation of the Bacillus sporothermodurans group of bacteria based on whole genome sequences.</title>
        <authorList>
            <person name="Fiedler G."/>
            <person name="Herbstmann A.-D."/>
            <person name="Doll E."/>
            <person name="Wenning M."/>
            <person name="Brinks E."/>
            <person name="Kabisch J."/>
            <person name="Breitenwieser F."/>
            <person name="Lappann M."/>
            <person name="Boehnlein C."/>
            <person name="Franz C."/>
        </authorList>
    </citation>
    <scope>NUCLEOTIDE SEQUENCE [LARGE SCALE GENOMIC DNA]</scope>
    <source>
        <strain evidence="2 3">DSM 10599</strain>
    </source>
</reference>
<name>A0AB37H8W0_9BACI</name>
<dbReference type="KEGG" id="hspo:JGZ69_17355"/>
<dbReference type="EMBL" id="CP066701">
    <property type="protein sequence ID" value="QQX24534.1"/>
    <property type="molecule type" value="Genomic_DNA"/>
</dbReference>
<dbReference type="AlphaFoldDB" id="A0AB37H8W0"/>
<organism evidence="2 3">
    <name type="scientific">Heyndrickxia sporothermodurans</name>
    <dbReference type="NCBI Taxonomy" id="46224"/>
    <lineage>
        <taxon>Bacteria</taxon>
        <taxon>Bacillati</taxon>
        <taxon>Bacillota</taxon>
        <taxon>Bacilli</taxon>
        <taxon>Bacillales</taxon>
        <taxon>Bacillaceae</taxon>
        <taxon>Heyndrickxia</taxon>
    </lineage>
</organism>
<evidence type="ECO:0000313" key="2">
    <source>
        <dbReference type="EMBL" id="QQX24534.1"/>
    </source>
</evidence>
<dbReference type="RefSeq" id="WP_202299686.1">
    <property type="nucleotide sequence ID" value="NZ_CP066701.1"/>
</dbReference>
<sequence>MLLKDDVLLKLGELEQLVENLEDSLVIRCNNERKEIASKMHRSHLQLEKKIKMLEKKVSIKMNSTPKTINKFTYKLQNLG</sequence>
<evidence type="ECO:0000313" key="3">
    <source>
        <dbReference type="Proteomes" id="UP000595512"/>
    </source>
</evidence>
<protein>
    <submittedName>
        <fullName evidence="2">Uncharacterized protein</fullName>
    </submittedName>
</protein>
<accession>A0AB37H8W0</accession>
<feature type="coiled-coil region" evidence="1">
    <location>
        <begin position="4"/>
        <end position="57"/>
    </location>
</feature>